<evidence type="ECO:0000256" key="1">
    <source>
        <dbReference type="ARBA" id="ARBA00001946"/>
    </source>
</evidence>
<dbReference type="SUPFAM" id="SSF55811">
    <property type="entry name" value="Nudix"/>
    <property type="match status" value="1"/>
</dbReference>
<comment type="caution">
    <text evidence="5">The sequence shown here is derived from an EMBL/GenBank/DDBJ whole genome shotgun (WGS) entry which is preliminary data.</text>
</comment>
<evidence type="ECO:0000256" key="3">
    <source>
        <dbReference type="RuleBase" id="RU003476"/>
    </source>
</evidence>
<organism evidence="5 6">
    <name type="scientific">Tritonibacter horizontis</name>
    <dbReference type="NCBI Taxonomy" id="1768241"/>
    <lineage>
        <taxon>Bacteria</taxon>
        <taxon>Pseudomonadati</taxon>
        <taxon>Pseudomonadota</taxon>
        <taxon>Alphaproteobacteria</taxon>
        <taxon>Rhodobacterales</taxon>
        <taxon>Paracoccaceae</taxon>
        <taxon>Tritonibacter</taxon>
    </lineage>
</organism>
<dbReference type="Pfam" id="PF00293">
    <property type="entry name" value="NUDIX"/>
    <property type="match status" value="1"/>
</dbReference>
<dbReference type="InterPro" id="IPR020476">
    <property type="entry name" value="Nudix_hydrolase"/>
</dbReference>
<evidence type="ECO:0000256" key="2">
    <source>
        <dbReference type="ARBA" id="ARBA00022801"/>
    </source>
</evidence>
<protein>
    <submittedName>
        <fullName evidence="5">Phosphatase NudJ</fullName>
        <ecNumber evidence="5">3.6.1.-</ecNumber>
    </submittedName>
</protein>
<dbReference type="InterPro" id="IPR015797">
    <property type="entry name" value="NUDIX_hydrolase-like_dom_sf"/>
</dbReference>
<evidence type="ECO:0000313" key="6">
    <source>
        <dbReference type="Proteomes" id="UP000068382"/>
    </source>
</evidence>
<evidence type="ECO:0000313" key="5">
    <source>
        <dbReference type="EMBL" id="KUP93350.1"/>
    </source>
</evidence>
<keyword evidence="6" id="KW-1185">Reference proteome</keyword>
<keyword evidence="2 3" id="KW-0378">Hydrolase</keyword>
<dbReference type="EC" id="3.6.1.-" evidence="5"/>
<evidence type="ECO:0000259" key="4">
    <source>
        <dbReference type="PROSITE" id="PS51462"/>
    </source>
</evidence>
<dbReference type="Proteomes" id="UP000068382">
    <property type="component" value="Unassembled WGS sequence"/>
</dbReference>
<dbReference type="InterPro" id="IPR000086">
    <property type="entry name" value="NUDIX_hydrolase_dom"/>
</dbReference>
<sequence length="156" mass="17257">MTSRHSAFLDVIRVTARAVIWRDGKLLVQVKRAADGRIYLGLPGGRLEPGETLADAACREAWEETGARVTAPELVRVAEIYKSRPEGLRHQVEHLFVCHVDDTYVPQMGKQPDSKQIGVRWADPVTEAALFDPPYAALLSDKTAGMYQGVIQDETA</sequence>
<dbReference type="Gene3D" id="3.90.79.10">
    <property type="entry name" value="Nucleoside Triphosphate Pyrophosphohydrolase"/>
    <property type="match status" value="1"/>
</dbReference>
<gene>
    <name evidence="5" type="primary">nudJ</name>
    <name evidence="5" type="ORF">TRIHO_18470</name>
</gene>
<dbReference type="RefSeq" id="WP_068242315.1">
    <property type="nucleotide sequence ID" value="NZ_LPUY01000054.1"/>
</dbReference>
<reference evidence="5 6" key="1">
    <citation type="submission" date="2015-12" db="EMBL/GenBank/DDBJ databases">
        <title>Genome sequence of the marine Rhodobacteraceae strain O3.65, Candidatus Tritonibacter horizontis.</title>
        <authorList>
            <person name="Poehlein A."/>
            <person name="Giebel H.A."/>
            <person name="Voget S."/>
            <person name="Brinkhoff T."/>
        </authorList>
    </citation>
    <scope>NUCLEOTIDE SEQUENCE [LARGE SCALE GENOMIC DNA]</scope>
    <source>
        <strain evidence="5 6">O3.65</strain>
    </source>
</reference>
<dbReference type="PROSITE" id="PS00893">
    <property type="entry name" value="NUDIX_BOX"/>
    <property type="match status" value="1"/>
</dbReference>
<dbReference type="PRINTS" id="PR00502">
    <property type="entry name" value="NUDIXFAMILY"/>
</dbReference>
<dbReference type="AlphaFoldDB" id="A0A132BZZ0"/>
<dbReference type="PANTHER" id="PTHR43046:SF14">
    <property type="entry name" value="MUTT_NUDIX FAMILY PROTEIN"/>
    <property type="match status" value="1"/>
</dbReference>
<dbReference type="PROSITE" id="PS51462">
    <property type="entry name" value="NUDIX"/>
    <property type="match status" value="1"/>
</dbReference>
<dbReference type="GO" id="GO:0016787">
    <property type="term" value="F:hydrolase activity"/>
    <property type="evidence" value="ECO:0007669"/>
    <property type="project" value="UniProtKB-KW"/>
</dbReference>
<dbReference type="InterPro" id="IPR020084">
    <property type="entry name" value="NUDIX_hydrolase_CS"/>
</dbReference>
<name>A0A132BZZ0_9RHOB</name>
<feature type="domain" description="Nudix hydrolase" evidence="4">
    <location>
        <begin position="3"/>
        <end position="144"/>
    </location>
</feature>
<proteinExistence type="inferred from homology"/>
<comment type="cofactor">
    <cofactor evidence="1">
        <name>Mg(2+)</name>
        <dbReference type="ChEBI" id="CHEBI:18420"/>
    </cofactor>
</comment>
<dbReference type="EMBL" id="LPUY01000054">
    <property type="protein sequence ID" value="KUP93350.1"/>
    <property type="molecule type" value="Genomic_DNA"/>
</dbReference>
<dbReference type="PANTHER" id="PTHR43046">
    <property type="entry name" value="GDP-MANNOSE MANNOSYL HYDROLASE"/>
    <property type="match status" value="1"/>
</dbReference>
<comment type="similarity">
    <text evidence="3">Belongs to the Nudix hydrolase family.</text>
</comment>
<dbReference type="OrthoDB" id="542521at2"/>
<accession>A0A132BZZ0</accession>